<comment type="caution">
    <text evidence="6">The sequence shown here is derived from an EMBL/GenBank/DDBJ whole genome shotgun (WGS) entry which is preliminary data.</text>
</comment>
<dbReference type="GO" id="GO:0006508">
    <property type="term" value="P:proteolysis"/>
    <property type="evidence" value="ECO:0007669"/>
    <property type="project" value="InterPro"/>
</dbReference>
<dbReference type="AlphaFoldDB" id="A0A5A8CFE9"/>
<evidence type="ECO:0000259" key="5">
    <source>
        <dbReference type="PROSITE" id="PS50175"/>
    </source>
</evidence>
<keyword evidence="1" id="KW-0677">Repeat</keyword>
<evidence type="ECO:0000256" key="1">
    <source>
        <dbReference type="ARBA" id="ARBA00022737"/>
    </source>
</evidence>
<dbReference type="EMBL" id="VLTN01000031">
    <property type="protein sequence ID" value="KAA0150830.1"/>
    <property type="molecule type" value="Genomic_DNA"/>
</dbReference>
<dbReference type="Pfam" id="PF12796">
    <property type="entry name" value="Ank_2"/>
    <property type="match status" value="2"/>
</dbReference>
<keyword evidence="2 3" id="KW-0040">ANK repeat</keyword>
<feature type="region of interest" description="Disordered" evidence="4">
    <location>
        <begin position="261"/>
        <end position="293"/>
    </location>
</feature>
<dbReference type="PRINTS" id="PR01415">
    <property type="entry name" value="ANKYRIN"/>
</dbReference>
<dbReference type="GO" id="GO:0004190">
    <property type="term" value="F:aspartic-type endopeptidase activity"/>
    <property type="evidence" value="ECO:0007669"/>
    <property type="project" value="InterPro"/>
</dbReference>
<dbReference type="PROSITE" id="PS50175">
    <property type="entry name" value="ASP_PROT_RETROV"/>
    <property type="match status" value="1"/>
</dbReference>
<evidence type="ECO:0000256" key="4">
    <source>
        <dbReference type="SAM" id="MobiDB-lite"/>
    </source>
</evidence>
<dbReference type="SUPFAM" id="SSF48403">
    <property type="entry name" value="Ankyrin repeat"/>
    <property type="match status" value="1"/>
</dbReference>
<evidence type="ECO:0000256" key="2">
    <source>
        <dbReference type="ARBA" id="ARBA00023043"/>
    </source>
</evidence>
<feature type="domain" description="Peptidase A2" evidence="5">
    <location>
        <begin position="185"/>
        <end position="225"/>
    </location>
</feature>
<evidence type="ECO:0000313" key="6">
    <source>
        <dbReference type="EMBL" id="KAA0150830.1"/>
    </source>
</evidence>
<evidence type="ECO:0000313" key="7">
    <source>
        <dbReference type="Proteomes" id="UP000323011"/>
    </source>
</evidence>
<organism evidence="6 7">
    <name type="scientific">Cafeteria roenbergensis</name>
    <name type="common">Marine flagellate</name>
    <dbReference type="NCBI Taxonomy" id="33653"/>
    <lineage>
        <taxon>Eukaryota</taxon>
        <taxon>Sar</taxon>
        <taxon>Stramenopiles</taxon>
        <taxon>Bigyra</taxon>
        <taxon>Opalozoa</taxon>
        <taxon>Bicosoecida</taxon>
        <taxon>Cafeteriaceae</taxon>
        <taxon>Cafeteria</taxon>
    </lineage>
</organism>
<feature type="repeat" description="ANK" evidence="3">
    <location>
        <begin position="44"/>
        <end position="76"/>
    </location>
</feature>
<sequence>MGSIVSRSEACQALFAAAKANDTDEVARQLAAGALANWRASGKARLTPLHWAARHGNAELVRLLLAHGAVLEAKSASELTALGCAASSGNVEVVRLLLDSGADLEARDEAGRVASDHRSRFPLVAGRSFGTGPLDEFSPFLFAAASGHPEVLRLLLERGADAKARSVGGLTALHLACRYGGVEAVRVLLDSGADFEARDDQNWTPLHEAGEYGKVESIRALLGAGADPLASDNRLSQGGVSCRVQLADHRGVCLHHGCTPQLAAPPDKPRIDAPPKRTHTHRPKRRANRERRF</sequence>
<dbReference type="PANTHER" id="PTHR24173">
    <property type="entry name" value="ANKYRIN REPEAT CONTAINING"/>
    <property type="match status" value="1"/>
</dbReference>
<proteinExistence type="predicted"/>
<gene>
    <name evidence="6" type="ORF">FNF29_04944</name>
</gene>
<dbReference type="InterPro" id="IPR036770">
    <property type="entry name" value="Ankyrin_rpt-contain_sf"/>
</dbReference>
<dbReference type="Gene3D" id="1.25.40.20">
    <property type="entry name" value="Ankyrin repeat-containing domain"/>
    <property type="match status" value="2"/>
</dbReference>
<keyword evidence="7" id="KW-1185">Reference proteome</keyword>
<feature type="compositionally biased region" description="Basic residues" evidence="4">
    <location>
        <begin position="276"/>
        <end position="293"/>
    </location>
</feature>
<dbReference type="InterPro" id="IPR001995">
    <property type="entry name" value="Peptidase_A2_cat"/>
</dbReference>
<name>A0A5A8CFE9_CAFRO</name>
<dbReference type="InterPro" id="IPR002110">
    <property type="entry name" value="Ankyrin_rpt"/>
</dbReference>
<feature type="repeat" description="ANK" evidence="3">
    <location>
        <begin position="77"/>
        <end position="109"/>
    </location>
</feature>
<dbReference type="Proteomes" id="UP000323011">
    <property type="component" value="Unassembled WGS sequence"/>
</dbReference>
<dbReference type="PROSITE" id="PS50088">
    <property type="entry name" value="ANK_REPEAT"/>
    <property type="match status" value="5"/>
</dbReference>
<dbReference type="SMART" id="SM00248">
    <property type="entry name" value="ANK"/>
    <property type="match status" value="5"/>
</dbReference>
<dbReference type="PANTHER" id="PTHR24173:SF74">
    <property type="entry name" value="ANKYRIN REPEAT DOMAIN-CONTAINING PROTEIN 16"/>
    <property type="match status" value="1"/>
</dbReference>
<protein>
    <recommendedName>
        <fullName evidence="5">Peptidase A2 domain-containing protein</fullName>
    </recommendedName>
</protein>
<accession>A0A5A8CFE9</accession>
<reference evidence="6 7" key="1">
    <citation type="submission" date="2019-07" db="EMBL/GenBank/DDBJ databases">
        <title>Genomes of Cafeteria roenbergensis.</title>
        <authorList>
            <person name="Fischer M.G."/>
            <person name="Hackl T."/>
            <person name="Roman M."/>
        </authorList>
    </citation>
    <scope>NUCLEOTIDE SEQUENCE [LARGE SCALE GENOMIC DNA]</scope>
    <source>
        <strain evidence="6 7">BVI</strain>
    </source>
</reference>
<dbReference type="PROSITE" id="PS50297">
    <property type="entry name" value="ANK_REP_REGION"/>
    <property type="match status" value="5"/>
</dbReference>
<feature type="repeat" description="ANK" evidence="3">
    <location>
        <begin position="135"/>
        <end position="167"/>
    </location>
</feature>
<feature type="repeat" description="ANK" evidence="3">
    <location>
        <begin position="201"/>
        <end position="233"/>
    </location>
</feature>
<feature type="repeat" description="ANK" evidence="3">
    <location>
        <begin position="168"/>
        <end position="200"/>
    </location>
</feature>
<evidence type="ECO:0000256" key="3">
    <source>
        <dbReference type="PROSITE-ProRule" id="PRU00023"/>
    </source>
</evidence>